<keyword evidence="5" id="KW-0479">Metal-binding</keyword>
<dbReference type="Gene3D" id="1.10.20.140">
    <property type="match status" value="1"/>
</dbReference>
<reference evidence="9" key="1">
    <citation type="submission" date="2025-08" db="UniProtKB">
        <authorList>
            <consortium name="RefSeq"/>
        </authorList>
    </citation>
    <scope>IDENTIFICATION</scope>
    <source>
        <tissue evidence="9">Entire body</tissue>
    </source>
</reference>
<comment type="similarity">
    <text evidence="1 6">Belongs to the IPP transferase family.</text>
</comment>
<dbReference type="InterPro" id="IPR027417">
    <property type="entry name" value="P-loop_NTPase"/>
</dbReference>
<dbReference type="KEGG" id="apln:108742956"/>
<dbReference type="Proteomes" id="UP000192223">
    <property type="component" value="Unplaced"/>
</dbReference>
<dbReference type="GO" id="GO:0008270">
    <property type="term" value="F:zinc ion binding"/>
    <property type="evidence" value="ECO:0007669"/>
    <property type="project" value="UniProtKB-KW"/>
</dbReference>
<dbReference type="NCBIfam" id="TIGR00174">
    <property type="entry name" value="miaA"/>
    <property type="match status" value="1"/>
</dbReference>
<evidence type="ECO:0000259" key="7">
    <source>
        <dbReference type="PROSITE" id="PS50157"/>
    </source>
</evidence>
<dbReference type="GeneID" id="108742956"/>
<dbReference type="OrthoDB" id="775260at2759"/>
<evidence type="ECO:0000256" key="5">
    <source>
        <dbReference type="PROSITE-ProRule" id="PRU00042"/>
    </source>
</evidence>
<keyword evidence="8" id="KW-1185">Reference proteome</keyword>
<keyword evidence="3 6" id="KW-0547">Nucleotide-binding</keyword>
<dbReference type="InterPro" id="IPR036236">
    <property type="entry name" value="Znf_C2H2_sf"/>
</dbReference>
<dbReference type="SUPFAM" id="SSF52540">
    <property type="entry name" value="P-loop containing nucleoside triphosphate hydrolases"/>
    <property type="match status" value="2"/>
</dbReference>
<keyword evidence="5" id="KW-0863">Zinc-finger</keyword>
<evidence type="ECO:0000256" key="4">
    <source>
        <dbReference type="ARBA" id="ARBA00022840"/>
    </source>
</evidence>
<feature type="domain" description="C2H2-type" evidence="7">
    <location>
        <begin position="395"/>
        <end position="422"/>
    </location>
</feature>
<dbReference type="GO" id="GO:0052381">
    <property type="term" value="F:tRNA dimethylallyltransferase activity"/>
    <property type="evidence" value="ECO:0007669"/>
    <property type="project" value="InterPro"/>
</dbReference>
<dbReference type="InterPro" id="IPR018022">
    <property type="entry name" value="IPT"/>
</dbReference>
<dbReference type="STRING" id="224129.A0A1W4XCH3"/>
<dbReference type="Pfam" id="PF12874">
    <property type="entry name" value="zf-met"/>
    <property type="match status" value="1"/>
</dbReference>
<dbReference type="GO" id="GO:0005524">
    <property type="term" value="F:ATP binding"/>
    <property type="evidence" value="ECO:0007669"/>
    <property type="project" value="UniProtKB-KW"/>
</dbReference>
<protein>
    <submittedName>
        <fullName evidence="9">tRNA dimethylallyltransferase</fullName>
    </submittedName>
</protein>
<dbReference type="Gene3D" id="3.40.50.300">
    <property type="entry name" value="P-loop containing nucleotide triphosphate hydrolases"/>
    <property type="match status" value="1"/>
</dbReference>
<keyword evidence="5" id="KW-0862">Zinc</keyword>
<evidence type="ECO:0000313" key="9">
    <source>
        <dbReference type="RefSeq" id="XP_018333826.1"/>
    </source>
</evidence>
<organism evidence="8 9">
    <name type="scientific">Agrilus planipennis</name>
    <name type="common">Emerald ash borer</name>
    <name type="synonym">Agrilus marcopoli</name>
    <dbReference type="NCBI Taxonomy" id="224129"/>
    <lineage>
        <taxon>Eukaryota</taxon>
        <taxon>Metazoa</taxon>
        <taxon>Ecdysozoa</taxon>
        <taxon>Arthropoda</taxon>
        <taxon>Hexapoda</taxon>
        <taxon>Insecta</taxon>
        <taxon>Pterygota</taxon>
        <taxon>Neoptera</taxon>
        <taxon>Endopterygota</taxon>
        <taxon>Coleoptera</taxon>
        <taxon>Polyphaga</taxon>
        <taxon>Elateriformia</taxon>
        <taxon>Buprestoidea</taxon>
        <taxon>Buprestidae</taxon>
        <taxon>Agrilinae</taxon>
        <taxon>Agrilus</taxon>
    </lineage>
</organism>
<evidence type="ECO:0000256" key="6">
    <source>
        <dbReference type="RuleBase" id="RU003785"/>
    </source>
</evidence>
<dbReference type="FunCoup" id="A0A1W4XCH3">
    <property type="interactions" value="2206"/>
</dbReference>
<accession>A0A1W4XCH3</accession>
<name>A0A1W4XCH3_AGRPL</name>
<gene>
    <name evidence="9" type="primary">LOC108742956</name>
</gene>
<evidence type="ECO:0000256" key="1">
    <source>
        <dbReference type="ARBA" id="ARBA00005842"/>
    </source>
</evidence>
<dbReference type="PROSITE" id="PS00028">
    <property type="entry name" value="ZINC_FINGER_C2H2_1"/>
    <property type="match status" value="1"/>
</dbReference>
<keyword evidence="2 6" id="KW-0808">Transferase</keyword>
<keyword evidence="4 6" id="KW-0067">ATP-binding</keyword>
<evidence type="ECO:0000256" key="2">
    <source>
        <dbReference type="ARBA" id="ARBA00022679"/>
    </source>
</evidence>
<dbReference type="SUPFAM" id="SSF57667">
    <property type="entry name" value="beta-beta-alpha zinc fingers"/>
    <property type="match status" value="1"/>
</dbReference>
<dbReference type="Gene3D" id="3.30.160.60">
    <property type="entry name" value="Classic Zinc Finger"/>
    <property type="match status" value="1"/>
</dbReference>
<dbReference type="Pfam" id="PF01715">
    <property type="entry name" value="IPPT"/>
    <property type="match status" value="1"/>
</dbReference>
<evidence type="ECO:0000313" key="8">
    <source>
        <dbReference type="Proteomes" id="UP000192223"/>
    </source>
</evidence>
<proteinExistence type="inferred from homology"/>
<dbReference type="PANTHER" id="PTHR11088:SF89">
    <property type="entry name" value="TRNA DIMETHYLALLYLTRANSFERASE"/>
    <property type="match status" value="1"/>
</dbReference>
<dbReference type="InterPro" id="IPR013087">
    <property type="entry name" value="Znf_C2H2_type"/>
</dbReference>
<evidence type="ECO:0000256" key="3">
    <source>
        <dbReference type="ARBA" id="ARBA00022741"/>
    </source>
</evidence>
<dbReference type="GO" id="GO:0005739">
    <property type="term" value="C:mitochondrion"/>
    <property type="evidence" value="ECO:0007669"/>
    <property type="project" value="TreeGrafter"/>
</dbReference>
<dbReference type="RefSeq" id="XP_018333826.1">
    <property type="nucleotide sequence ID" value="XM_018478324.2"/>
</dbReference>
<dbReference type="InterPro" id="IPR039657">
    <property type="entry name" value="Dimethylallyltransferase"/>
</dbReference>
<dbReference type="GO" id="GO:0006400">
    <property type="term" value="P:tRNA modification"/>
    <property type="evidence" value="ECO:0007669"/>
    <property type="project" value="TreeGrafter"/>
</dbReference>
<sequence length="433" mass="49905">MQHNLNYYKLIKNLNMKSKLPLVVILGATGTGKTKLSLQLAQHYKGEIISADSMQLYKGLDVITAKATKQERAHAPHHLIDVINPTQMFTVTDFKNQALKIIENLFSKNVLPVIVGGTNYYIEALLWNILIENSRESEVHYIPGEGLSDKLPKSSQELHKELEDIDPEMAKRVHPNNKRKIVRSLEIAKNMGVLHSEIIKQQQALTGGSSQGGPLRFFNSLILWLQCDQTTLDERLNNRVDSMVKEGLLNELLNFHKQYNDGRTSPDEKPDYTKGIFQSIGFKEFHEYLMLNETERQSELGQKLLQEGIVEMKMVTRRFSRKQSKWIKNRFLGREDREVPPVYGLDTTDPSLWDEKVYKPARNIIDSFMEGVSSTEKPLPRLQIASLPNSKDDTYKCDVCDRIFVGQFQWSIHLNSHKHKRVLAHKRKRNKTE</sequence>
<dbReference type="PANTHER" id="PTHR11088">
    <property type="entry name" value="TRNA DIMETHYLALLYLTRANSFERASE"/>
    <property type="match status" value="1"/>
</dbReference>
<dbReference type="HAMAP" id="MF_00185">
    <property type="entry name" value="IPP_trans"/>
    <property type="match status" value="1"/>
</dbReference>
<dbReference type="PROSITE" id="PS50157">
    <property type="entry name" value="ZINC_FINGER_C2H2_2"/>
    <property type="match status" value="1"/>
</dbReference>
<dbReference type="InParanoid" id="A0A1W4XCH3"/>
<dbReference type="AlphaFoldDB" id="A0A1W4XCH3"/>